<dbReference type="GO" id="GO:0008967">
    <property type="term" value="F:phosphoglycolate phosphatase activity"/>
    <property type="evidence" value="ECO:0007669"/>
    <property type="project" value="UniProtKB-EC"/>
</dbReference>
<keyword evidence="5" id="KW-0378">Hydrolase</keyword>
<evidence type="ECO:0000256" key="2">
    <source>
        <dbReference type="ARBA" id="ARBA00004818"/>
    </source>
</evidence>
<dbReference type="Proteomes" id="UP000285710">
    <property type="component" value="Unassembled WGS sequence"/>
</dbReference>
<dbReference type="SFLD" id="SFLDG01129">
    <property type="entry name" value="C1.5:_HAD__Beta-PGM__Phosphata"/>
    <property type="match status" value="1"/>
</dbReference>
<evidence type="ECO:0000313" key="5">
    <source>
        <dbReference type="EMBL" id="RWR14849.1"/>
    </source>
</evidence>
<dbReference type="EC" id="3.1.3.18" evidence="4"/>
<dbReference type="InterPro" id="IPR050155">
    <property type="entry name" value="HAD-like_hydrolase_sf"/>
</dbReference>
<dbReference type="InterPro" id="IPR023214">
    <property type="entry name" value="HAD_sf"/>
</dbReference>
<dbReference type="GO" id="GO:0006281">
    <property type="term" value="P:DNA repair"/>
    <property type="evidence" value="ECO:0007669"/>
    <property type="project" value="TreeGrafter"/>
</dbReference>
<dbReference type="InterPro" id="IPR023198">
    <property type="entry name" value="PGP-like_dom2"/>
</dbReference>
<protein>
    <recommendedName>
        <fullName evidence="4">phosphoglycolate phosphatase</fullName>
        <ecNumber evidence="4">3.1.3.18</ecNumber>
    </recommendedName>
</protein>
<dbReference type="EMBL" id="SAUW01000002">
    <property type="protein sequence ID" value="RWR14849.1"/>
    <property type="molecule type" value="Genomic_DNA"/>
</dbReference>
<dbReference type="PANTHER" id="PTHR43434:SF1">
    <property type="entry name" value="PHOSPHOGLYCOLATE PHOSPHATASE"/>
    <property type="match status" value="1"/>
</dbReference>
<dbReference type="Gene3D" id="3.40.50.1000">
    <property type="entry name" value="HAD superfamily/HAD-like"/>
    <property type="match status" value="1"/>
</dbReference>
<name>A0A443J333_9RHOB</name>
<sequence>MRNGTDTVVFDLDGTLADTSGDLIAAANACFRARGLGDLLDPRADALTAFHGGRAMLRLGSGRAGLTDDIVEEDFPKLLDFYAEDICRHTTLYPGALAAVEALRTQGFRTAICTNKPEWHARRLVADLGIADLFGALIGADTLPVRKPDPVPYRAAVEGAGGTVARSFLIGDTATDRDTARNAGVASVLVTFGPEGRDIARLAPEALLNYYAELPELAERLLPI</sequence>
<organism evidence="5 6">
    <name type="scientific">Paenirhodobacter populi</name>
    <dbReference type="NCBI Taxonomy" id="2306993"/>
    <lineage>
        <taxon>Bacteria</taxon>
        <taxon>Pseudomonadati</taxon>
        <taxon>Pseudomonadota</taxon>
        <taxon>Alphaproteobacteria</taxon>
        <taxon>Rhodobacterales</taxon>
        <taxon>Rhodobacter group</taxon>
        <taxon>Paenirhodobacter</taxon>
    </lineage>
</organism>
<reference evidence="5 6" key="1">
    <citation type="submission" date="2019-01" db="EMBL/GenBank/DDBJ databases">
        <title>Sinorhodobacter populi sp. nov. isolated from the symptomatic bark tissue of Populus euramericana canker.</title>
        <authorList>
            <person name="Xu G."/>
        </authorList>
    </citation>
    <scope>NUCLEOTIDE SEQUENCE [LARGE SCALE GENOMIC DNA]</scope>
    <source>
        <strain evidence="5 6">2D-5</strain>
    </source>
</reference>
<accession>A0A443J333</accession>
<comment type="similarity">
    <text evidence="3">Belongs to the HAD-like hydrolase superfamily. CbbY/CbbZ/Gph/YieH family.</text>
</comment>
<dbReference type="InterPro" id="IPR036412">
    <property type="entry name" value="HAD-like_sf"/>
</dbReference>
<dbReference type="RefSeq" id="WP_128268721.1">
    <property type="nucleotide sequence ID" value="NZ_SAUW01000002.1"/>
</dbReference>
<dbReference type="PRINTS" id="PR00413">
    <property type="entry name" value="HADHALOGNASE"/>
</dbReference>
<dbReference type="GO" id="GO:0005829">
    <property type="term" value="C:cytosol"/>
    <property type="evidence" value="ECO:0007669"/>
    <property type="project" value="TreeGrafter"/>
</dbReference>
<dbReference type="AlphaFoldDB" id="A0A443J333"/>
<dbReference type="NCBIfam" id="TIGR01549">
    <property type="entry name" value="HAD-SF-IA-v1"/>
    <property type="match status" value="1"/>
</dbReference>
<gene>
    <name evidence="5" type="ORF">D2T33_02545</name>
</gene>
<evidence type="ECO:0000256" key="3">
    <source>
        <dbReference type="ARBA" id="ARBA00006171"/>
    </source>
</evidence>
<reference evidence="5 6" key="2">
    <citation type="submission" date="2019-01" db="EMBL/GenBank/DDBJ databases">
        <authorList>
            <person name="Li Y."/>
        </authorList>
    </citation>
    <scope>NUCLEOTIDE SEQUENCE [LARGE SCALE GENOMIC DNA]</scope>
    <source>
        <strain evidence="5 6">2D-5</strain>
    </source>
</reference>
<comment type="pathway">
    <text evidence="2">Organic acid metabolism; glycolate biosynthesis; glycolate from 2-phosphoglycolate: step 1/1.</text>
</comment>
<proteinExistence type="inferred from homology"/>
<dbReference type="PANTHER" id="PTHR43434">
    <property type="entry name" value="PHOSPHOGLYCOLATE PHOSPHATASE"/>
    <property type="match status" value="1"/>
</dbReference>
<dbReference type="InterPro" id="IPR006439">
    <property type="entry name" value="HAD-SF_hydro_IA"/>
</dbReference>
<evidence type="ECO:0000256" key="4">
    <source>
        <dbReference type="ARBA" id="ARBA00013078"/>
    </source>
</evidence>
<dbReference type="SUPFAM" id="SSF56784">
    <property type="entry name" value="HAD-like"/>
    <property type="match status" value="1"/>
</dbReference>
<dbReference type="Gene3D" id="1.10.150.240">
    <property type="entry name" value="Putative phosphatase, domain 2"/>
    <property type="match status" value="1"/>
</dbReference>
<keyword evidence="6" id="KW-1185">Reference proteome</keyword>
<comment type="catalytic activity">
    <reaction evidence="1">
        <text>2-phosphoglycolate + H2O = glycolate + phosphate</text>
        <dbReference type="Rhea" id="RHEA:14369"/>
        <dbReference type="ChEBI" id="CHEBI:15377"/>
        <dbReference type="ChEBI" id="CHEBI:29805"/>
        <dbReference type="ChEBI" id="CHEBI:43474"/>
        <dbReference type="ChEBI" id="CHEBI:58033"/>
        <dbReference type="EC" id="3.1.3.18"/>
    </reaction>
</comment>
<dbReference type="SFLD" id="SFLDS00003">
    <property type="entry name" value="Haloacid_Dehalogenase"/>
    <property type="match status" value="1"/>
</dbReference>
<evidence type="ECO:0000313" key="6">
    <source>
        <dbReference type="Proteomes" id="UP000285710"/>
    </source>
</evidence>
<comment type="caution">
    <text evidence="5">The sequence shown here is derived from an EMBL/GenBank/DDBJ whole genome shotgun (WGS) entry which is preliminary data.</text>
</comment>
<evidence type="ECO:0000256" key="1">
    <source>
        <dbReference type="ARBA" id="ARBA00000830"/>
    </source>
</evidence>
<dbReference type="Pfam" id="PF00702">
    <property type="entry name" value="Hydrolase"/>
    <property type="match status" value="1"/>
</dbReference>